<dbReference type="SUPFAM" id="SSF56042">
    <property type="entry name" value="PurM C-terminal domain-like"/>
    <property type="match status" value="1"/>
</dbReference>
<feature type="domain" description="PurM-like N-terminal" evidence="12">
    <location>
        <begin position="49"/>
        <end position="166"/>
    </location>
</feature>
<comment type="similarity">
    <text evidence="2">Belongs to the AIR synthase family.</text>
</comment>
<dbReference type="InterPro" id="IPR036921">
    <property type="entry name" value="PurM-like_N_sf"/>
</dbReference>
<evidence type="ECO:0000256" key="3">
    <source>
        <dbReference type="ARBA" id="ARBA00013047"/>
    </source>
</evidence>
<dbReference type="InterPro" id="IPR016188">
    <property type="entry name" value="PurM-like_N"/>
</dbReference>
<dbReference type="PANTHER" id="PTHR10520:SF12">
    <property type="entry name" value="TRIFUNCTIONAL PURINE BIOSYNTHETIC PROTEIN ADENOSINE-3"/>
    <property type="match status" value="1"/>
</dbReference>
<keyword evidence="5" id="KW-0436">Ligase</keyword>
<evidence type="ECO:0000256" key="9">
    <source>
        <dbReference type="ARBA" id="ARBA00032931"/>
    </source>
</evidence>
<dbReference type="GO" id="GO:0046084">
    <property type="term" value="P:adenine biosynthetic process"/>
    <property type="evidence" value="ECO:0007669"/>
    <property type="project" value="TreeGrafter"/>
</dbReference>
<evidence type="ECO:0000256" key="8">
    <source>
        <dbReference type="ARBA" id="ARBA00031908"/>
    </source>
</evidence>
<evidence type="ECO:0000256" key="10">
    <source>
        <dbReference type="ARBA" id="ARBA00033093"/>
    </source>
</evidence>
<evidence type="ECO:0000256" key="4">
    <source>
        <dbReference type="ARBA" id="ARBA00020367"/>
    </source>
</evidence>
<evidence type="ECO:0000313" key="15">
    <source>
        <dbReference type="Proteomes" id="UP001214530"/>
    </source>
</evidence>
<keyword evidence="6" id="KW-0547">Nucleotide-binding</keyword>
<dbReference type="GO" id="GO:0005524">
    <property type="term" value="F:ATP binding"/>
    <property type="evidence" value="ECO:0007669"/>
    <property type="project" value="UniProtKB-KW"/>
</dbReference>
<dbReference type="GO" id="GO:0004641">
    <property type="term" value="F:phosphoribosylformylglycinamidine cyclo-ligase activity"/>
    <property type="evidence" value="ECO:0007669"/>
    <property type="project" value="UniProtKB-EC"/>
</dbReference>
<reference evidence="14" key="1">
    <citation type="submission" date="2023-03" db="EMBL/GenBank/DDBJ databases">
        <title>Andean soil-derived lignocellulolytic bacterial consortium as a source of novel taxa and putative plastic-active enzymes.</title>
        <authorList>
            <person name="Diaz-Garcia L."/>
            <person name="Chuvochina M."/>
            <person name="Feuerriegel G."/>
            <person name="Bunk B."/>
            <person name="Sproer C."/>
            <person name="Streit W.R."/>
            <person name="Rodriguez L.M."/>
            <person name="Overmann J."/>
            <person name="Jimenez D.J."/>
        </authorList>
    </citation>
    <scope>NUCLEOTIDE SEQUENCE</scope>
    <source>
        <strain evidence="14">MAG 3858</strain>
    </source>
</reference>
<dbReference type="InterPro" id="IPR036676">
    <property type="entry name" value="PurM-like_C_sf"/>
</dbReference>
<keyword evidence="7" id="KW-0067">ATP-binding</keyword>
<organism evidence="14 15">
    <name type="scientific">Candidatus Pedobacter colombiensis</name>
    <dbReference type="NCBI Taxonomy" id="3121371"/>
    <lineage>
        <taxon>Bacteria</taxon>
        <taxon>Pseudomonadati</taxon>
        <taxon>Bacteroidota</taxon>
        <taxon>Sphingobacteriia</taxon>
        <taxon>Sphingobacteriales</taxon>
        <taxon>Sphingobacteriaceae</taxon>
        <taxon>Pedobacter</taxon>
    </lineage>
</organism>
<dbReference type="PANTHER" id="PTHR10520">
    <property type="entry name" value="TRIFUNCTIONAL PURINE BIOSYNTHETIC PROTEIN ADENOSINE-3-RELATED"/>
    <property type="match status" value="1"/>
</dbReference>
<evidence type="ECO:0000256" key="7">
    <source>
        <dbReference type="ARBA" id="ARBA00022840"/>
    </source>
</evidence>
<dbReference type="EMBL" id="CP119313">
    <property type="protein sequence ID" value="WEK18049.1"/>
    <property type="molecule type" value="Genomic_DNA"/>
</dbReference>
<evidence type="ECO:0000259" key="12">
    <source>
        <dbReference type="Pfam" id="PF00586"/>
    </source>
</evidence>
<evidence type="ECO:0000313" key="14">
    <source>
        <dbReference type="EMBL" id="WEK18049.1"/>
    </source>
</evidence>
<evidence type="ECO:0000256" key="11">
    <source>
        <dbReference type="ARBA" id="ARBA00049057"/>
    </source>
</evidence>
<evidence type="ECO:0000256" key="6">
    <source>
        <dbReference type="ARBA" id="ARBA00022741"/>
    </source>
</evidence>
<protein>
    <recommendedName>
        <fullName evidence="4">Phosphoribosylformylglycinamidine cyclo-ligase</fullName>
        <ecNumber evidence="3">6.3.3.1</ecNumber>
    </recommendedName>
    <alternativeName>
        <fullName evidence="9">AIR synthase</fullName>
    </alternativeName>
    <alternativeName>
        <fullName evidence="10">AIRS</fullName>
    </alternativeName>
    <alternativeName>
        <fullName evidence="8">Phosphoribosyl-aminoimidazole synthetase</fullName>
    </alternativeName>
</protein>
<dbReference type="Pfam" id="PF02769">
    <property type="entry name" value="AIRS_C"/>
    <property type="match status" value="1"/>
</dbReference>
<name>A0AAJ6B5Q3_9SPHI</name>
<dbReference type="AlphaFoldDB" id="A0AAJ6B5Q3"/>
<accession>A0AAJ6B5Q3</accession>
<dbReference type="InterPro" id="IPR010918">
    <property type="entry name" value="PurM-like_C_dom"/>
</dbReference>
<dbReference type="EC" id="6.3.3.1" evidence="3"/>
<comment type="pathway">
    <text evidence="1">Purine metabolism; IMP biosynthesis via de novo pathway; 5-amino-1-(5-phospho-D-ribosyl)imidazole from N(2)-formyl-N(1)-(5-phospho-D-ribosyl)glycinamide: step 2/2.</text>
</comment>
<evidence type="ECO:0000256" key="5">
    <source>
        <dbReference type="ARBA" id="ARBA00022598"/>
    </source>
</evidence>
<dbReference type="Gene3D" id="3.90.650.10">
    <property type="entry name" value="PurM-like C-terminal domain"/>
    <property type="match status" value="1"/>
</dbReference>
<evidence type="ECO:0000256" key="1">
    <source>
        <dbReference type="ARBA" id="ARBA00004686"/>
    </source>
</evidence>
<dbReference type="InterPro" id="IPR004733">
    <property type="entry name" value="PurM_cligase"/>
</dbReference>
<proteinExistence type="inferred from homology"/>
<evidence type="ECO:0000256" key="2">
    <source>
        <dbReference type="ARBA" id="ARBA00010280"/>
    </source>
</evidence>
<dbReference type="GO" id="GO:0004637">
    <property type="term" value="F:phosphoribosylamine-glycine ligase activity"/>
    <property type="evidence" value="ECO:0007669"/>
    <property type="project" value="TreeGrafter"/>
</dbReference>
<dbReference type="Gene3D" id="3.30.1330.10">
    <property type="entry name" value="PurM-like, N-terminal domain"/>
    <property type="match status" value="1"/>
</dbReference>
<dbReference type="Proteomes" id="UP001214530">
    <property type="component" value="Chromosome"/>
</dbReference>
<dbReference type="Pfam" id="PF00586">
    <property type="entry name" value="AIRS"/>
    <property type="match status" value="1"/>
</dbReference>
<evidence type="ECO:0000259" key="13">
    <source>
        <dbReference type="Pfam" id="PF02769"/>
    </source>
</evidence>
<dbReference type="GO" id="GO:0006189">
    <property type="term" value="P:'de novo' IMP biosynthetic process"/>
    <property type="evidence" value="ECO:0007669"/>
    <property type="project" value="InterPro"/>
</dbReference>
<gene>
    <name evidence="14" type="ORF">P0Y49_14735</name>
</gene>
<sequence>MSDNRYNQRGVSASKEDVHQAIKNIDKGIFPQAFCKIIPDILGNDDAFCNIMHADGAGTKSSLAYVYWKETGDISVWKGIAQDAIIMNIDDLICVGATDNILLSSTIGRNKNLIPGEVIAAIINGTEEILAELRSQGISIYSTGGETADVGDLVRTIIVDSTVTCRIERDKIISNDNIQAGDVIVGLSSSGQASYETEYNGGMGSNGLTSARHDVFDKSIANAYPESFDPAVPFDLVFSGGKKLTDKIKIDENTEVTAGKLVLSPTRTYAPVIKKILEGYRSQIHGIVHCSGGAQTKVLHFVNNDVHIIKDNLFSVPPLFQLIQEQSGTDWKEMYKVFNMGHRMELYVPTEIAEDIIAISKSFNIDAQIIGRVESSAQKQVTINSEKGNFIYF</sequence>
<dbReference type="SUPFAM" id="SSF55326">
    <property type="entry name" value="PurM N-terminal domain-like"/>
    <property type="match status" value="1"/>
</dbReference>
<dbReference type="GO" id="GO:0005829">
    <property type="term" value="C:cytosol"/>
    <property type="evidence" value="ECO:0007669"/>
    <property type="project" value="TreeGrafter"/>
</dbReference>
<feature type="domain" description="PurM-like C-terminal" evidence="13">
    <location>
        <begin position="179"/>
        <end position="382"/>
    </location>
</feature>
<comment type="catalytic activity">
    <reaction evidence="11">
        <text>2-formamido-N(1)-(5-O-phospho-beta-D-ribosyl)acetamidine + ATP = 5-amino-1-(5-phospho-beta-D-ribosyl)imidazole + ADP + phosphate + H(+)</text>
        <dbReference type="Rhea" id="RHEA:23032"/>
        <dbReference type="ChEBI" id="CHEBI:15378"/>
        <dbReference type="ChEBI" id="CHEBI:30616"/>
        <dbReference type="ChEBI" id="CHEBI:43474"/>
        <dbReference type="ChEBI" id="CHEBI:137981"/>
        <dbReference type="ChEBI" id="CHEBI:147287"/>
        <dbReference type="ChEBI" id="CHEBI:456216"/>
        <dbReference type="EC" id="6.3.3.1"/>
    </reaction>
</comment>